<dbReference type="AlphaFoldDB" id="A0A1V4T142"/>
<evidence type="ECO:0000313" key="1">
    <source>
        <dbReference type="EMBL" id="OPX54236.1"/>
    </source>
</evidence>
<comment type="caution">
    <text evidence="1">The sequence shown here is derived from an EMBL/GenBank/DDBJ whole genome shotgun (WGS) entry which is preliminary data.</text>
</comment>
<dbReference type="InterPro" id="IPR021445">
    <property type="entry name" value="DUF3095"/>
</dbReference>
<sequence>MTVDSFDKLLALNAYQPIPDDWYVLVADVINSTSAIANNRYQDVNTLGASVIIAVLNACNRLEIPYIFGGDGASLCVPPDCLEPALAALKGTAAISESAYNLKLRTGFVPVAVLSAQGIPLLVSKLRLSDTAVQASFTGGGLQIAEYWLKQETERYSIPDYIPAEADFSGLQCRWDRIPSPKSETVAILIEARCETLEQQSQMYQNVLLKIAEIYGTQQEHHPLQADKMRMTLSQDKLRAEQRLFSTGKSVFYKLYYFIKMRVIAMVGSFMMQHNVNISGFNWGQYKMDMIANSDHRKFDDMLRMVLAGTPEQREQLEAYFESEHKAGRLYYGVSVSEAALLTCLIFQTGTEHFHFVDGADGGYALAATQLKRQKYEQSLQKNSV</sequence>
<dbReference type="STRING" id="64969.SAMN02745127_03077"/>
<proteinExistence type="predicted"/>
<dbReference type="Pfam" id="PF11294">
    <property type="entry name" value="DUF3095"/>
    <property type="match status" value="1"/>
</dbReference>
<protein>
    <recommendedName>
        <fullName evidence="3">Adenylate cyclase</fullName>
    </recommendedName>
</protein>
<reference evidence="1 2" key="1">
    <citation type="submission" date="2017-01" db="EMBL/GenBank/DDBJ databases">
        <title>Genome Sequencing of a Marine Spirillum, Oceanospirillum multiglobuliferum ATCC 33336, from Japan.</title>
        <authorList>
            <person name="Carney J.G."/>
            <person name="Trachtenberg A.M."/>
            <person name="Rheaume B.A."/>
            <person name="Linnane J.D."/>
            <person name="Pitts N.L."/>
            <person name="Mykles D.L."/>
            <person name="Maclea K.S."/>
        </authorList>
    </citation>
    <scope>NUCLEOTIDE SEQUENCE [LARGE SCALE GENOMIC DNA]</scope>
    <source>
        <strain evidence="1 2">ATCC 33336</strain>
    </source>
</reference>
<accession>A0A1V4T142</accession>
<dbReference type="Proteomes" id="UP000191418">
    <property type="component" value="Unassembled WGS sequence"/>
</dbReference>
<gene>
    <name evidence="1" type="ORF">BTE48_15290</name>
</gene>
<name>A0A1V4T142_9GAMM</name>
<evidence type="ECO:0000313" key="2">
    <source>
        <dbReference type="Proteomes" id="UP000191418"/>
    </source>
</evidence>
<keyword evidence="2" id="KW-1185">Reference proteome</keyword>
<dbReference type="EMBL" id="MTSM01000032">
    <property type="protein sequence ID" value="OPX54236.1"/>
    <property type="molecule type" value="Genomic_DNA"/>
</dbReference>
<evidence type="ECO:0008006" key="3">
    <source>
        <dbReference type="Google" id="ProtNLM"/>
    </source>
</evidence>
<organism evidence="1 2">
    <name type="scientific">Oceanospirillum multiglobuliferum</name>
    <dbReference type="NCBI Taxonomy" id="64969"/>
    <lineage>
        <taxon>Bacteria</taxon>
        <taxon>Pseudomonadati</taxon>
        <taxon>Pseudomonadota</taxon>
        <taxon>Gammaproteobacteria</taxon>
        <taxon>Oceanospirillales</taxon>
        <taxon>Oceanospirillaceae</taxon>
        <taxon>Oceanospirillum</taxon>
    </lineage>
</organism>